<dbReference type="PATRIC" id="fig|421052.3.peg.2417"/>
<protein>
    <submittedName>
        <fullName evidence="1">Uncharacterized protein</fullName>
    </submittedName>
</protein>
<comment type="caution">
    <text evidence="1">The sequence shown here is derived from an EMBL/GenBank/DDBJ whole genome shotgun (WGS) entry which is preliminary data.</text>
</comment>
<accession>S3MV77</accession>
<reference evidence="1 2" key="1">
    <citation type="submission" date="2013-06" db="EMBL/GenBank/DDBJ databases">
        <title>The Genome Sequence of Acinetobacter rudis CIP 110305.</title>
        <authorList>
            <consortium name="The Broad Institute Genome Sequencing Platform"/>
            <consortium name="The Broad Institute Genome Sequencing Center for Infectious Disease"/>
            <person name="Cerqueira G."/>
            <person name="Feldgarden M."/>
            <person name="Courvalin P."/>
            <person name="Perichon B."/>
            <person name="Grillot-Courvalin C."/>
            <person name="Clermont D."/>
            <person name="Rocha E."/>
            <person name="Yoon E.-J."/>
            <person name="Nemec A."/>
            <person name="Young S.K."/>
            <person name="Zeng Q."/>
            <person name="Gargeya S."/>
            <person name="Fitzgerald M."/>
            <person name="Abouelleil A."/>
            <person name="Alvarado L."/>
            <person name="Berlin A.M."/>
            <person name="Chapman S.B."/>
            <person name="Dewar J."/>
            <person name="Goldberg J."/>
            <person name="Griggs A."/>
            <person name="Gujja S."/>
            <person name="Hansen M."/>
            <person name="Howarth C."/>
            <person name="Imamovic A."/>
            <person name="Larimer J."/>
            <person name="McCowan C."/>
            <person name="Murphy C."/>
            <person name="Pearson M."/>
            <person name="Priest M."/>
            <person name="Roberts A."/>
            <person name="Saif S."/>
            <person name="Shea T."/>
            <person name="Sykes S."/>
            <person name="Wortman J."/>
            <person name="Nusbaum C."/>
            <person name="Birren B."/>
        </authorList>
    </citation>
    <scope>NUCLEOTIDE SEQUENCE [LARGE SCALE GENOMIC DNA]</scope>
    <source>
        <strain evidence="1 2">CIP 110305</strain>
    </source>
</reference>
<organism evidence="1 2">
    <name type="scientific">Acinetobacter rudis CIP 110305</name>
    <dbReference type="NCBI Taxonomy" id="421052"/>
    <lineage>
        <taxon>Bacteria</taxon>
        <taxon>Pseudomonadati</taxon>
        <taxon>Pseudomonadota</taxon>
        <taxon>Gammaproteobacteria</taxon>
        <taxon>Moraxellales</taxon>
        <taxon>Moraxellaceae</taxon>
        <taxon>Acinetobacter</taxon>
    </lineage>
</organism>
<keyword evidence="2" id="KW-1185">Reference proteome</keyword>
<dbReference type="Proteomes" id="UP000014568">
    <property type="component" value="Unassembled WGS sequence"/>
</dbReference>
<dbReference type="OrthoDB" id="6660515at2"/>
<name>S3MV77_9GAMM</name>
<dbReference type="EMBL" id="ATGI01000032">
    <property type="protein sequence ID" value="EPF71442.1"/>
    <property type="molecule type" value="Genomic_DNA"/>
</dbReference>
<dbReference type="AlphaFoldDB" id="S3MV77"/>
<dbReference type="RefSeq" id="WP_016656871.1">
    <property type="nucleotide sequence ID" value="NZ_KE340353.1"/>
</dbReference>
<sequence length="224" mass="25224">MDLYALAQQRNMLACMGIDLWVTKDVSNLQTVENSLYRDRVVEQHQALPAVVLVDQVVAEPEVKVVEQIVVKEQEKQESQHKVVHRTDTVEAVVEPELDQVISIAPFEIQAVVLPKCILIVDGTQLSAEQQQLWVNIQAAQVGQSYSLKWPFALAQFQDGRGVTSYVHGFLAMLQQEHTLIGLGQLPITLTTKIIDLPDLQDMLDQPLLKRQLWQHMQGQASSI</sequence>
<dbReference type="STRING" id="632955.GCA_000829675_01017"/>
<dbReference type="HOGENOM" id="CLU_1280911_0_0_6"/>
<evidence type="ECO:0000313" key="2">
    <source>
        <dbReference type="Proteomes" id="UP000014568"/>
    </source>
</evidence>
<proteinExistence type="predicted"/>
<evidence type="ECO:0000313" key="1">
    <source>
        <dbReference type="EMBL" id="EPF71442.1"/>
    </source>
</evidence>
<gene>
    <name evidence="1" type="ORF">F945_02471</name>
</gene>
<dbReference type="eggNOG" id="ENOG502ZQ65">
    <property type="taxonomic scope" value="Bacteria"/>
</dbReference>